<evidence type="ECO:0000313" key="6">
    <source>
        <dbReference type="EMBL" id="MFB9833462.1"/>
    </source>
</evidence>
<proteinExistence type="predicted"/>
<evidence type="ECO:0000259" key="4">
    <source>
        <dbReference type="Pfam" id="PF00440"/>
    </source>
</evidence>
<dbReference type="EMBL" id="JBHLZP010000090">
    <property type="protein sequence ID" value="MFB9833462.1"/>
    <property type="molecule type" value="Genomic_DNA"/>
</dbReference>
<dbReference type="Proteomes" id="UP001589627">
    <property type="component" value="Unassembled WGS sequence"/>
</dbReference>
<organism evidence="6 7">
    <name type="scientific">Actinoallomurus acaciae</name>
    <dbReference type="NCBI Taxonomy" id="502577"/>
    <lineage>
        <taxon>Bacteria</taxon>
        <taxon>Bacillati</taxon>
        <taxon>Actinomycetota</taxon>
        <taxon>Actinomycetes</taxon>
        <taxon>Streptosporangiales</taxon>
        <taxon>Thermomonosporaceae</taxon>
        <taxon>Actinoallomurus</taxon>
    </lineage>
</organism>
<feature type="domain" description="HTH tetR-type" evidence="4">
    <location>
        <begin position="6"/>
        <end position="41"/>
    </location>
</feature>
<dbReference type="InterPro" id="IPR001647">
    <property type="entry name" value="HTH_TetR"/>
</dbReference>
<keyword evidence="1" id="KW-0805">Transcription regulation</keyword>
<sequence>MRAELLQLGYAGLTIDGVAKRAHTSTPVLYRRWPSKAVLVLDALSRRGVPDEEPPDSGDLREDLLAFLQPLARRFDGVLGEAMRGLLAETGRDPELAALVQAQIARIVPESGITAILNRALSRGQIRGERLRPRAVALPTDLLRHEVIARGTPIPPTAVAEIVDDVIMPLLACDTGYGRGQDAGE</sequence>
<dbReference type="Gene3D" id="1.10.10.60">
    <property type="entry name" value="Homeodomain-like"/>
    <property type="match status" value="1"/>
</dbReference>
<name>A0ABV5YHD7_9ACTN</name>
<dbReference type="SUPFAM" id="SSF48498">
    <property type="entry name" value="Tetracyclin repressor-like, C-terminal domain"/>
    <property type="match status" value="1"/>
</dbReference>
<dbReference type="PANTHER" id="PTHR30055">
    <property type="entry name" value="HTH-TYPE TRANSCRIPTIONAL REGULATOR RUTR"/>
    <property type="match status" value="1"/>
</dbReference>
<evidence type="ECO:0000256" key="3">
    <source>
        <dbReference type="ARBA" id="ARBA00023163"/>
    </source>
</evidence>
<keyword evidence="3" id="KW-0804">Transcription</keyword>
<protein>
    <submittedName>
        <fullName evidence="6">TetR/AcrR family transcriptional regulator</fullName>
    </submittedName>
</protein>
<dbReference type="PANTHER" id="PTHR30055:SF148">
    <property type="entry name" value="TETR-FAMILY TRANSCRIPTIONAL REGULATOR"/>
    <property type="match status" value="1"/>
</dbReference>
<dbReference type="RefSeq" id="WP_378201145.1">
    <property type="nucleotide sequence ID" value="NZ_JBHLZP010000090.1"/>
</dbReference>
<dbReference type="InterPro" id="IPR050109">
    <property type="entry name" value="HTH-type_TetR-like_transc_reg"/>
</dbReference>
<evidence type="ECO:0000313" key="7">
    <source>
        <dbReference type="Proteomes" id="UP001589627"/>
    </source>
</evidence>
<comment type="caution">
    <text evidence="6">The sequence shown here is derived from an EMBL/GenBank/DDBJ whole genome shotgun (WGS) entry which is preliminary data.</text>
</comment>
<feature type="domain" description="Tetracyclin repressor-like C-terminal" evidence="5">
    <location>
        <begin position="54"/>
        <end position="166"/>
    </location>
</feature>
<keyword evidence="7" id="KW-1185">Reference proteome</keyword>
<evidence type="ECO:0000256" key="2">
    <source>
        <dbReference type="ARBA" id="ARBA00023125"/>
    </source>
</evidence>
<dbReference type="InterPro" id="IPR011075">
    <property type="entry name" value="TetR_C"/>
</dbReference>
<keyword evidence="2" id="KW-0238">DNA-binding</keyword>
<gene>
    <name evidence="6" type="ORF">ACFFNX_14800</name>
</gene>
<dbReference type="InterPro" id="IPR009057">
    <property type="entry name" value="Homeodomain-like_sf"/>
</dbReference>
<dbReference type="InterPro" id="IPR036271">
    <property type="entry name" value="Tet_transcr_reg_TetR-rel_C_sf"/>
</dbReference>
<evidence type="ECO:0000256" key="1">
    <source>
        <dbReference type="ARBA" id="ARBA00023015"/>
    </source>
</evidence>
<dbReference type="Pfam" id="PF16859">
    <property type="entry name" value="TetR_C_11"/>
    <property type="match status" value="1"/>
</dbReference>
<reference evidence="6 7" key="1">
    <citation type="submission" date="2024-09" db="EMBL/GenBank/DDBJ databases">
        <authorList>
            <person name="Sun Q."/>
            <person name="Mori K."/>
        </authorList>
    </citation>
    <scope>NUCLEOTIDE SEQUENCE [LARGE SCALE GENOMIC DNA]</scope>
    <source>
        <strain evidence="6 7">TBRC 0563</strain>
    </source>
</reference>
<dbReference type="Pfam" id="PF00440">
    <property type="entry name" value="TetR_N"/>
    <property type="match status" value="1"/>
</dbReference>
<accession>A0ABV5YHD7</accession>
<evidence type="ECO:0000259" key="5">
    <source>
        <dbReference type="Pfam" id="PF16859"/>
    </source>
</evidence>
<dbReference type="Gene3D" id="1.10.357.10">
    <property type="entry name" value="Tetracycline Repressor, domain 2"/>
    <property type="match status" value="1"/>
</dbReference>
<dbReference type="SUPFAM" id="SSF46689">
    <property type="entry name" value="Homeodomain-like"/>
    <property type="match status" value="1"/>
</dbReference>